<dbReference type="CDD" id="cd00950">
    <property type="entry name" value="DHDPS"/>
    <property type="match status" value="1"/>
</dbReference>
<dbReference type="HAMAP" id="MF_00418">
    <property type="entry name" value="DapA"/>
    <property type="match status" value="1"/>
</dbReference>
<evidence type="ECO:0000313" key="17">
    <source>
        <dbReference type="Proteomes" id="UP000290602"/>
    </source>
</evidence>
<evidence type="ECO:0000256" key="2">
    <source>
        <dbReference type="ARBA" id="ARBA00005120"/>
    </source>
</evidence>
<evidence type="ECO:0000256" key="9">
    <source>
        <dbReference type="ARBA" id="ARBA00023239"/>
    </source>
</evidence>
<dbReference type="Pfam" id="PF00701">
    <property type="entry name" value="DHDPS"/>
    <property type="match status" value="1"/>
</dbReference>
<evidence type="ECO:0000256" key="8">
    <source>
        <dbReference type="ARBA" id="ARBA00023154"/>
    </source>
</evidence>
<comment type="function">
    <text evidence="1 12">Catalyzes the condensation of (S)-aspartate-beta-semialdehyde [(S)-ASA] and pyruvate to 4-hydroxy-tetrahydrodipicolinate (HTPA).</text>
</comment>
<keyword evidence="17" id="KW-1185">Reference proteome</keyword>
<keyword evidence="5 12" id="KW-0963">Cytoplasm</keyword>
<accession>A0A4V1LFB4</accession>
<keyword evidence="10 12" id="KW-0704">Schiff base</keyword>
<comment type="catalytic activity">
    <reaction evidence="11 12">
        <text>L-aspartate 4-semialdehyde + pyruvate = (2S,4S)-4-hydroxy-2,3,4,5-tetrahydrodipicolinate + H2O + H(+)</text>
        <dbReference type="Rhea" id="RHEA:34171"/>
        <dbReference type="ChEBI" id="CHEBI:15361"/>
        <dbReference type="ChEBI" id="CHEBI:15377"/>
        <dbReference type="ChEBI" id="CHEBI:15378"/>
        <dbReference type="ChEBI" id="CHEBI:67139"/>
        <dbReference type="ChEBI" id="CHEBI:537519"/>
        <dbReference type="EC" id="4.3.3.7"/>
    </reaction>
</comment>
<name>A0A4V1LFB4_9LACO</name>
<protein>
    <recommendedName>
        <fullName evidence="4 12">4-hydroxy-tetrahydrodipicolinate synthase</fullName>
        <shortName evidence="12">HTPA synthase</shortName>
        <ecNumber evidence="4 12">4.3.3.7</ecNumber>
    </recommendedName>
</protein>
<reference evidence="16 17" key="1">
    <citation type="submission" date="2018-08" db="EMBL/GenBank/DDBJ databases">
        <title>Lactobacillus suantsai sp. nov., isolated from traditional fermented suan-tsai in Taiwan.</title>
        <authorList>
            <person name="Huang C.-H."/>
        </authorList>
    </citation>
    <scope>NUCLEOTIDE SEQUENCE [LARGE SCALE GENOMIC DNA]</scope>
    <source>
        <strain evidence="16 17">BCRC 12945</strain>
    </source>
</reference>
<dbReference type="InterPro" id="IPR005263">
    <property type="entry name" value="DapA"/>
</dbReference>
<dbReference type="SUPFAM" id="SSF51569">
    <property type="entry name" value="Aldolase"/>
    <property type="match status" value="1"/>
</dbReference>
<comment type="similarity">
    <text evidence="3 12 13">Belongs to the DapA family.</text>
</comment>
<dbReference type="GO" id="GO:0008840">
    <property type="term" value="F:4-hydroxy-tetrahydrodipicolinate synthase activity"/>
    <property type="evidence" value="ECO:0007669"/>
    <property type="project" value="UniProtKB-UniRule"/>
</dbReference>
<dbReference type="GO" id="GO:0009089">
    <property type="term" value="P:lysine biosynthetic process via diaminopimelate"/>
    <property type="evidence" value="ECO:0007669"/>
    <property type="project" value="UniProtKB-UniRule"/>
</dbReference>
<dbReference type="PANTHER" id="PTHR12128:SF66">
    <property type="entry name" value="4-HYDROXY-2-OXOGLUTARATE ALDOLASE, MITOCHONDRIAL"/>
    <property type="match status" value="1"/>
</dbReference>
<feature type="binding site" evidence="12 15">
    <location>
        <position position="205"/>
    </location>
    <ligand>
        <name>pyruvate</name>
        <dbReference type="ChEBI" id="CHEBI:15361"/>
    </ligand>
</feature>
<comment type="caution">
    <text evidence="12">Was originally thought to be a dihydrodipicolinate synthase (DHDPS), catalyzing the condensation of (S)-aspartate-beta-semialdehyde [(S)-ASA] and pyruvate to dihydrodipicolinate (DHDP). However, it was shown in E.coli that the product of the enzymatic reaction is not dihydrodipicolinate but in fact (4S)-4-hydroxy-2,3,4,5-tetrahydro-(2S)-dipicolinic acid (HTPA), and that the consecutive dehydration reaction leading to DHDP is not spontaneous but catalyzed by DapB.</text>
</comment>
<evidence type="ECO:0000256" key="15">
    <source>
        <dbReference type="PIRSR" id="PIRSR001365-2"/>
    </source>
</evidence>
<keyword evidence="6 12" id="KW-0028">Amino-acid biosynthesis</keyword>
<evidence type="ECO:0000256" key="11">
    <source>
        <dbReference type="ARBA" id="ARBA00047836"/>
    </source>
</evidence>
<dbReference type="AlphaFoldDB" id="A0A4V1LFB4"/>
<comment type="subcellular location">
    <subcellularLocation>
        <location evidence="12">Cytoplasm</location>
    </subcellularLocation>
</comment>
<dbReference type="EMBL" id="QXIL01000012">
    <property type="protein sequence ID" value="RXI78373.1"/>
    <property type="molecule type" value="Genomic_DNA"/>
</dbReference>
<dbReference type="GO" id="GO:0005829">
    <property type="term" value="C:cytosol"/>
    <property type="evidence" value="ECO:0007669"/>
    <property type="project" value="TreeGrafter"/>
</dbReference>
<comment type="subunit">
    <text evidence="12">Homotetramer; dimer of dimers.</text>
</comment>
<evidence type="ECO:0000256" key="13">
    <source>
        <dbReference type="PIRNR" id="PIRNR001365"/>
    </source>
</evidence>
<feature type="active site" description="Proton donor/acceptor" evidence="12 14">
    <location>
        <position position="137"/>
    </location>
</feature>
<evidence type="ECO:0000256" key="6">
    <source>
        <dbReference type="ARBA" id="ARBA00022605"/>
    </source>
</evidence>
<evidence type="ECO:0000256" key="7">
    <source>
        <dbReference type="ARBA" id="ARBA00022915"/>
    </source>
</evidence>
<dbReference type="Gene3D" id="3.20.20.70">
    <property type="entry name" value="Aldolase class I"/>
    <property type="match status" value="1"/>
</dbReference>
<evidence type="ECO:0000256" key="1">
    <source>
        <dbReference type="ARBA" id="ARBA00003294"/>
    </source>
</evidence>
<evidence type="ECO:0000313" key="16">
    <source>
        <dbReference type="EMBL" id="RXI78373.1"/>
    </source>
</evidence>
<keyword evidence="9 12" id="KW-0456">Lyase</keyword>
<dbReference type="OrthoDB" id="9782828at2"/>
<dbReference type="RefSeq" id="WP_129032668.1">
    <property type="nucleotide sequence ID" value="NZ_CP059603.1"/>
</dbReference>
<dbReference type="SMART" id="SM01130">
    <property type="entry name" value="DHDPS"/>
    <property type="match status" value="1"/>
</dbReference>
<keyword evidence="7 12" id="KW-0220">Diaminopimelate biosynthesis</keyword>
<dbReference type="Proteomes" id="UP000290602">
    <property type="component" value="Unassembled WGS sequence"/>
</dbReference>
<dbReference type="InterPro" id="IPR002220">
    <property type="entry name" value="DapA-like"/>
</dbReference>
<comment type="pathway">
    <text evidence="2 12">Amino-acid biosynthesis; L-lysine biosynthesis via DAP pathway; (S)-tetrahydrodipicolinate from L-aspartate: step 3/4.</text>
</comment>
<dbReference type="NCBIfam" id="TIGR00674">
    <property type="entry name" value="dapA"/>
    <property type="match status" value="1"/>
</dbReference>
<dbReference type="PRINTS" id="PR00146">
    <property type="entry name" value="DHPICSNTHASE"/>
</dbReference>
<dbReference type="PANTHER" id="PTHR12128">
    <property type="entry name" value="DIHYDRODIPICOLINATE SYNTHASE"/>
    <property type="match status" value="1"/>
</dbReference>
<feature type="active site" description="Schiff-base intermediate with substrate" evidence="12 14">
    <location>
        <position position="165"/>
    </location>
</feature>
<dbReference type="PROSITE" id="PS00666">
    <property type="entry name" value="DHDPS_2"/>
    <property type="match status" value="1"/>
</dbReference>
<organism evidence="16 17">
    <name type="scientific">Levilactobacillus suantsaii</name>
    <dbReference type="NCBI Taxonomy" id="2292255"/>
    <lineage>
        <taxon>Bacteria</taxon>
        <taxon>Bacillati</taxon>
        <taxon>Bacillota</taxon>
        <taxon>Bacilli</taxon>
        <taxon>Lactobacillales</taxon>
        <taxon>Lactobacillaceae</taxon>
        <taxon>Levilactobacillus</taxon>
    </lineage>
</organism>
<dbReference type="InterPro" id="IPR013785">
    <property type="entry name" value="Aldolase_TIM"/>
</dbReference>
<evidence type="ECO:0000256" key="14">
    <source>
        <dbReference type="PIRSR" id="PIRSR001365-1"/>
    </source>
</evidence>
<dbReference type="PIRSF" id="PIRSF001365">
    <property type="entry name" value="DHDPS"/>
    <property type="match status" value="1"/>
</dbReference>
<keyword evidence="8 12" id="KW-0457">Lysine biosynthesis</keyword>
<dbReference type="EC" id="4.3.3.7" evidence="4 12"/>
<evidence type="ECO:0000256" key="10">
    <source>
        <dbReference type="ARBA" id="ARBA00023270"/>
    </source>
</evidence>
<evidence type="ECO:0000256" key="12">
    <source>
        <dbReference type="HAMAP-Rule" id="MF_00418"/>
    </source>
</evidence>
<comment type="caution">
    <text evidence="16">The sequence shown here is derived from an EMBL/GenBank/DDBJ whole genome shotgun (WGS) entry which is preliminary data.</text>
</comment>
<gene>
    <name evidence="12" type="primary">dapA</name>
    <name evidence="16" type="ORF">DXH47_07125</name>
</gene>
<sequence>MEQTATLLTAIITPFTADGSAVNYDALARLTEHLLQTGSQGFVIGGTTGETPTLTEAEKLELYTRFGQMVAGRVPVIAGAGSNNTQATIDFTRKVAQIKGIDYALEVVPYYNKPNQRGMQAHFKAIAAASDLPIIIYNIPGRTGVTMTPETVIALSQVPNIAGIKQCGSLAVQTIVDHVSADFLVYTGEDAQALFAKTIGATGVVSVASHLYGEQMTAMYHDLATGDVQHAGAIQRELTPKMAALFMYPSPSPVKAVLNDQGYQVGGCRLPILALTDQEKATLYQALGTQEGVRQ</sequence>
<feature type="binding site" evidence="12 15">
    <location>
        <position position="48"/>
    </location>
    <ligand>
        <name>pyruvate</name>
        <dbReference type="ChEBI" id="CHEBI:15361"/>
    </ligand>
</feature>
<evidence type="ECO:0000256" key="3">
    <source>
        <dbReference type="ARBA" id="ARBA00007592"/>
    </source>
</evidence>
<dbReference type="GO" id="GO:0019877">
    <property type="term" value="P:diaminopimelate biosynthetic process"/>
    <property type="evidence" value="ECO:0007669"/>
    <property type="project" value="UniProtKB-UniRule"/>
</dbReference>
<dbReference type="InterPro" id="IPR020625">
    <property type="entry name" value="Schiff_base-form_aldolases_AS"/>
</dbReference>
<dbReference type="UniPathway" id="UPA00034">
    <property type="reaction ID" value="UER00017"/>
</dbReference>
<evidence type="ECO:0000256" key="5">
    <source>
        <dbReference type="ARBA" id="ARBA00022490"/>
    </source>
</evidence>
<evidence type="ECO:0000256" key="4">
    <source>
        <dbReference type="ARBA" id="ARBA00012086"/>
    </source>
</evidence>
<feature type="site" description="Part of a proton relay during catalysis" evidence="12">
    <location>
        <position position="111"/>
    </location>
</feature>
<feature type="site" description="Part of a proton relay during catalysis" evidence="12">
    <location>
        <position position="47"/>
    </location>
</feature>
<proteinExistence type="inferred from homology"/>